<name>I3C0W1_9FLAO</name>
<dbReference type="AlphaFoldDB" id="I3C0W1"/>
<dbReference type="STRING" id="926559.JoomaDRAFT_0194"/>
<evidence type="ECO:0008006" key="3">
    <source>
        <dbReference type="Google" id="ProtNLM"/>
    </source>
</evidence>
<keyword evidence="2" id="KW-1185">Reference proteome</keyword>
<organism evidence="1 2">
    <name type="scientific">Galbibacter orientalis DSM 19592</name>
    <dbReference type="NCBI Taxonomy" id="926559"/>
    <lineage>
        <taxon>Bacteria</taxon>
        <taxon>Pseudomonadati</taxon>
        <taxon>Bacteroidota</taxon>
        <taxon>Flavobacteriia</taxon>
        <taxon>Flavobacteriales</taxon>
        <taxon>Flavobacteriaceae</taxon>
        <taxon>Galbibacter</taxon>
    </lineage>
</organism>
<gene>
    <name evidence="1" type="ORF">JoomaDRAFT_0194</name>
</gene>
<dbReference type="OrthoDB" id="129527at2"/>
<dbReference type="HOGENOM" id="CLU_133122_0_0_10"/>
<dbReference type="InterPro" id="IPR032577">
    <property type="entry name" value="DUF4920"/>
</dbReference>
<dbReference type="Pfam" id="PF16267">
    <property type="entry name" value="DUF4920"/>
    <property type="match status" value="1"/>
</dbReference>
<dbReference type="RefSeq" id="WP_008616022.1">
    <property type="nucleotide sequence ID" value="NZ_JH651380.1"/>
</dbReference>
<dbReference type="Proteomes" id="UP000004690">
    <property type="component" value="Unassembled WGS sequence"/>
</dbReference>
<protein>
    <recommendedName>
        <fullName evidence="3">DUF4920 domain-containing protein</fullName>
    </recommendedName>
</protein>
<reference evidence="1 2" key="1">
    <citation type="submission" date="2012-02" db="EMBL/GenBank/DDBJ databases">
        <title>Improved High-Quality Draft genome of Joostella marina DSM 19592.</title>
        <authorList>
            <consortium name="US DOE Joint Genome Institute (JGI-PGF)"/>
            <person name="Lucas S."/>
            <person name="Copeland A."/>
            <person name="Lapidus A."/>
            <person name="Bruce D."/>
            <person name="Goodwin L."/>
            <person name="Pitluck S."/>
            <person name="Peters L."/>
            <person name="Chertkov O."/>
            <person name="Ovchinnikova G."/>
            <person name="Kyrpides N."/>
            <person name="Mavromatis K."/>
            <person name="Detter J.C."/>
            <person name="Han C."/>
            <person name="Land M."/>
            <person name="Hauser L."/>
            <person name="Markowitz V."/>
            <person name="Cheng J.-F."/>
            <person name="Hugenholtz P."/>
            <person name="Woyke T."/>
            <person name="Wu D."/>
            <person name="Tindall B."/>
            <person name="Brambilla E."/>
            <person name="Klenk H.-P."/>
            <person name="Eisen J.A."/>
        </authorList>
    </citation>
    <scope>NUCLEOTIDE SEQUENCE [LARGE SCALE GENOMIC DNA]</scope>
    <source>
        <strain evidence="1 2">DSM 19592</strain>
    </source>
</reference>
<dbReference type="PROSITE" id="PS51257">
    <property type="entry name" value="PROKAR_LIPOPROTEIN"/>
    <property type="match status" value="1"/>
</dbReference>
<evidence type="ECO:0000313" key="1">
    <source>
        <dbReference type="EMBL" id="EIJ37254.1"/>
    </source>
</evidence>
<proteinExistence type="predicted"/>
<dbReference type="EMBL" id="JH651380">
    <property type="protein sequence ID" value="EIJ37254.1"/>
    <property type="molecule type" value="Genomic_DNA"/>
</dbReference>
<dbReference type="eggNOG" id="ENOG5031D3D">
    <property type="taxonomic scope" value="Bacteria"/>
</dbReference>
<accession>I3C0W1</accession>
<evidence type="ECO:0000313" key="2">
    <source>
        <dbReference type="Proteomes" id="UP000004690"/>
    </source>
</evidence>
<sequence length="163" mass="18084">MKIKFLAIGIGLILCSCNAKSEHQKKEIAANYNIYGDTISVEKIISAEKTQAEYQNLKVGDTSVITFKAKVTDVCKAKGCWMKLDLENGEEAMVKFKDYSFFVPKDITGKEVVLSGKAYVDMMSVEDQKHYAEDGGATESEIEKITTPSKTYSFEANGVLLKK</sequence>